<evidence type="ECO:0000256" key="1">
    <source>
        <dbReference type="SAM" id="MobiDB-lite"/>
    </source>
</evidence>
<feature type="compositionally biased region" description="Basic and acidic residues" evidence="1">
    <location>
        <begin position="214"/>
        <end position="240"/>
    </location>
</feature>
<feature type="compositionally biased region" description="Basic and acidic residues" evidence="1">
    <location>
        <begin position="132"/>
        <end position="158"/>
    </location>
</feature>
<dbReference type="AlphaFoldDB" id="A0A644ZS81"/>
<reference evidence="2" key="1">
    <citation type="submission" date="2019-08" db="EMBL/GenBank/DDBJ databases">
        <authorList>
            <person name="Kucharzyk K."/>
            <person name="Murdoch R.W."/>
            <person name="Higgins S."/>
            <person name="Loffler F."/>
        </authorList>
    </citation>
    <scope>NUCLEOTIDE SEQUENCE</scope>
</reference>
<sequence>MHLGQRCGGKRGGIDVQSGQLVAQFLLEGRADPFVGLGFGLAGELGQFGDVLGGQQVAAGRQQLPELDEGDSGVLHSQPHRLGRARPDVEHPAQRGGQAPPEEDDHDLHVTSGAAQASAPAGQHHPQRRGRPGGDDDLEHHQRQQPQREHAKCQADHQHGHRDHIGRRGALQIGVLAKVDEHRAQHREDADHHEHRPYRRHLNAEHPFAGARHQQGDQRQRDEAVERDRALSEDLPESHSRPRLSRRARWSRRPR</sequence>
<evidence type="ECO:0000313" key="2">
    <source>
        <dbReference type="EMBL" id="MPM43859.1"/>
    </source>
</evidence>
<gene>
    <name evidence="2" type="ORF">SDC9_90536</name>
</gene>
<feature type="region of interest" description="Disordered" evidence="1">
    <location>
        <begin position="183"/>
        <end position="255"/>
    </location>
</feature>
<organism evidence="2">
    <name type="scientific">bioreactor metagenome</name>
    <dbReference type="NCBI Taxonomy" id="1076179"/>
    <lineage>
        <taxon>unclassified sequences</taxon>
        <taxon>metagenomes</taxon>
        <taxon>ecological metagenomes</taxon>
    </lineage>
</organism>
<accession>A0A644ZS81</accession>
<proteinExistence type="predicted"/>
<feature type="compositionally biased region" description="Basic residues" evidence="1">
    <location>
        <begin position="241"/>
        <end position="255"/>
    </location>
</feature>
<feature type="compositionally biased region" description="Basic and acidic residues" evidence="1">
    <location>
        <begin position="183"/>
        <end position="194"/>
    </location>
</feature>
<protein>
    <submittedName>
        <fullName evidence="2">Uncharacterized protein</fullName>
    </submittedName>
</protein>
<comment type="caution">
    <text evidence="2">The sequence shown here is derived from an EMBL/GenBank/DDBJ whole genome shotgun (WGS) entry which is preliminary data.</text>
</comment>
<name>A0A644ZS81_9ZZZZ</name>
<dbReference type="EMBL" id="VSSQ01010261">
    <property type="protein sequence ID" value="MPM43859.1"/>
    <property type="molecule type" value="Genomic_DNA"/>
</dbReference>
<feature type="compositionally biased region" description="Low complexity" evidence="1">
    <location>
        <begin position="112"/>
        <end position="124"/>
    </location>
</feature>
<feature type="region of interest" description="Disordered" evidence="1">
    <location>
        <begin position="67"/>
        <end position="167"/>
    </location>
</feature>